<evidence type="ECO:0000256" key="7">
    <source>
        <dbReference type="PIRSR" id="PIRSR000114-1"/>
    </source>
</evidence>
<dbReference type="PANTHER" id="PTHR11728">
    <property type="entry name" value="GLYCEROL-3-PHOSPHATE DEHYDROGENASE"/>
    <property type="match status" value="1"/>
</dbReference>
<feature type="binding site" evidence="8">
    <location>
        <begin position="255"/>
        <end position="256"/>
    </location>
    <ligand>
        <name>substrate</name>
    </ligand>
</feature>
<dbReference type="GO" id="GO:0046168">
    <property type="term" value="P:glycerol-3-phosphate catabolic process"/>
    <property type="evidence" value="ECO:0007669"/>
    <property type="project" value="InterPro"/>
</dbReference>
<feature type="domain" description="Glycerol-3-phosphate dehydrogenase NAD-dependent N-terminal" evidence="12">
    <location>
        <begin position="5"/>
        <end position="160"/>
    </location>
</feature>
<dbReference type="SUPFAM" id="SSF51735">
    <property type="entry name" value="NAD(P)-binding Rossmann-fold domains"/>
    <property type="match status" value="1"/>
</dbReference>
<dbReference type="GO" id="GO:0008654">
    <property type="term" value="P:phospholipid biosynthetic process"/>
    <property type="evidence" value="ECO:0007669"/>
    <property type="project" value="UniProtKB-KW"/>
</dbReference>
<feature type="binding site" evidence="8">
    <location>
        <position position="108"/>
    </location>
    <ligand>
        <name>substrate</name>
    </ligand>
</feature>
<dbReference type="EMBL" id="JADWYR010000001">
    <property type="protein sequence ID" value="MBG9376452.1"/>
    <property type="molecule type" value="Genomic_DNA"/>
</dbReference>
<dbReference type="GO" id="GO:0005975">
    <property type="term" value="P:carbohydrate metabolic process"/>
    <property type="evidence" value="ECO:0007669"/>
    <property type="project" value="InterPro"/>
</dbReference>
<name>A0A931GYK3_9BACT</name>
<keyword evidence="15" id="KW-1185">Reference proteome</keyword>
<dbReference type="InterPro" id="IPR008927">
    <property type="entry name" value="6-PGluconate_DH-like_C_sf"/>
</dbReference>
<accession>A0A931GYK3</accession>
<comment type="catalytic activity">
    <reaction evidence="11">
        <text>sn-glycerol 3-phosphate + NADP(+) = dihydroxyacetone phosphate + NADPH + H(+)</text>
        <dbReference type="Rhea" id="RHEA:11096"/>
        <dbReference type="ChEBI" id="CHEBI:15378"/>
        <dbReference type="ChEBI" id="CHEBI:57597"/>
        <dbReference type="ChEBI" id="CHEBI:57642"/>
        <dbReference type="ChEBI" id="CHEBI:57783"/>
        <dbReference type="ChEBI" id="CHEBI:58349"/>
        <dbReference type="EC" id="1.1.1.94"/>
    </reaction>
</comment>
<dbReference type="Proteomes" id="UP000628448">
    <property type="component" value="Unassembled WGS sequence"/>
</dbReference>
<evidence type="ECO:0000313" key="14">
    <source>
        <dbReference type="EMBL" id="MBG9376452.1"/>
    </source>
</evidence>
<dbReference type="Pfam" id="PF01210">
    <property type="entry name" value="NAD_Gly3P_dh_N"/>
    <property type="match status" value="1"/>
</dbReference>
<comment type="similarity">
    <text evidence="1 10">Belongs to the NAD-dependent glycerol-3-phosphate dehydrogenase family.</text>
</comment>
<dbReference type="Gene3D" id="3.40.50.720">
    <property type="entry name" value="NAD(P)-binding Rossmann-like Domain"/>
    <property type="match status" value="1"/>
</dbReference>
<feature type="active site" description="Proton acceptor" evidence="7">
    <location>
        <position position="191"/>
    </location>
</feature>
<organism evidence="14 15">
    <name type="scientific">Panacibacter microcysteis</name>
    <dbReference type="NCBI Taxonomy" id="2793269"/>
    <lineage>
        <taxon>Bacteria</taxon>
        <taxon>Pseudomonadati</taxon>
        <taxon>Bacteroidota</taxon>
        <taxon>Chitinophagia</taxon>
        <taxon>Chitinophagales</taxon>
        <taxon>Chitinophagaceae</taxon>
        <taxon>Panacibacter</taxon>
    </lineage>
</organism>
<feature type="domain" description="Glycerol-3-phosphate dehydrogenase NAD-dependent C-terminal" evidence="13">
    <location>
        <begin position="180"/>
        <end position="316"/>
    </location>
</feature>
<evidence type="ECO:0000256" key="9">
    <source>
        <dbReference type="PIRSR" id="PIRSR000114-3"/>
    </source>
</evidence>
<keyword evidence="5" id="KW-0594">Phospholipid biosynthesis</keyword>
<evidence type="ECO:0000313" key="15">
    <source>
        <dbReference type="Proteomes" id="UP000628448"/>
    </source>
</evidence>
<keyword evidence="9 10" id="KW-0520">NAD</keyword>
<evidence type="ECO:0000256" key="10">
    <source>
        <dbReference type="RuleBase" id="RU000437"/>
    </source>
</evidence>
<dbReference type="Pfam" id="PF07479">
    <property type="entry name" value="NAD_Gly3P_dh_C"/>
    <property type="match status" value="1"/>
</dbReference>
<dbReference type="EC" id="1.1.1.94" evidence="11"/>
<reference evidence="14" key="1">
    <citation type="submission" date="2020-11" db="EMBL/GenBank/DDBJ databases">
        <title>Bacterial whole genome sequence for Panacibacter sp. DH6.</title>
        <authorList>
            <person name="Le V."/>
            <person name="Ko S."/>
            <person name="Ahn C.-Y."/>
            <person name="Oh H.-M."/>
        </authorList>
    </citation>
    <scope>NUCLEOTIDE SEQUENCE</scope>
    <source>
        <strain evidence="14">DH6</strain>
    </source>
</reference>
<proteinExistence type="inferred from homology"/>
<dbReference type="PRINTS" id="PR00077">
    <property type="entry name" value="GPDHDRGNASE"/>
</dbReference>
<dbReference type="GO" id="GO:0005829">
    <property type="term" value="C:cytosol"/>
    <property type="evidence" value="ECO:0007669"/>
    <property type="project" value="TreeGrafter"/>
</dbReference>
<evidence type="ECO:0000256" key="1">
    <source>
        <dbReference type="ARBA" id="ARBA00011009"/>
    </source>
</evidence>
<comment type="caution">
    <text evidence="14">The sequence shown here is derived from an EMBL/GenBank/DDBJ whole genome shotgun (WGS) entry which is preliminary data.</text>
</comment>
<evidence type="ECO:0000256" key="8">
    <source>
        <dbReference type="PIRSR" id="PIRSR000114-2"/>
    </source>
</evidence>
<gene>
    <name evidence="14" type="ORF">I5907_09425</name>
</gene>
<dbReference type="InterPro" id="IPR011128">
    <property type="entry name" value="G3P_DH_NAD-dep_N"/>
</dbReference>
<keyword evidence="6" id="KW-1208">Phospholipid metabolism</keyword>
<keyword evidence="4" id="KW-0443">Lipid metabolism</keyword>
<evidence type="ECO:0000256" key="4">
    <source>
        <dbReference type="ARBA" id="ARBA00023098"/>
    </source>
</evidence>
<dbReference type="PIRSF" id="PIRSF000114">
    <property type="entry name" value="Glycerol-3-P_dh"/>
    <property type="match status" value="1"/>
</dbReference>
<keyword evidence="2" id="KW-0444">Lipid biosynthesis</keyword>
<evidence type="ECO:0000259" key="12">
    <source>
        <dbReference type="Pfam" id="PF01210"/>
    </source>
</evidence>
<evidence type="ECO:0000256" key="6">
    <source>
        <dbReference type="ARBA" id="ARBA00023264"/>
    </source>
</evidence>
<dbReference type="PANTHER" id="PTHR11728:SF1">
    <property type="entry name" value="GLYCEROL-3-PHOSPHATE DEHYDROGENASE [NAD(+)] 2, CHLOROPLASTIC"/>
    <property type="match status" value="1"/>
</dbReference>
<evidence type="ECO:0000256" key="2">
    <source>
        <dbReference type="ARBA" id="ARBA00022516"/>
    </source>
</evidence>
<feature type="binding site" evidence="9">
    <location>
        <position position="255"/>
    </location>
    <ligand>
        <name>NAD(+)</name>
        <dbReference type="ChEBI" id="CHEBI:57540"/>
    </ligand>
</feature>
<dbReference type="SUPFAM" id="SSF48179">
    <property type="entry name" value="6-phosphogluconate dehydrogenase C-terminal domain-like"/>
    <property type="match status" value="1"/>
</dbReference>
<dbReference type="GO" id="GO:0051287">
    <property type="term" value="F:NAD binding"/>
    <property type="evidence" value="ECO:0007669"/>
    <property type="project" value="InterPro"/>
</dbReference>
<dbReference type="InterPro" id="IPR013328">
    <property type="entry name" value="6PGD_dom2"/>
</dbReference>
<evidence type="ECO:0000256" key="5">
    <source>
        <dbReference type="ARBA" id="ARBA00023209"/>
    </source>
</evidence>
<dbReference type="InterPro" id="IPR036291">
    <property type="entry name" value="NAD(P)-bd_dom_sf"/>
</dbReference>
<keyword evidence="3 10" id="KW-0560">Oxidoreductase</keyword>
<evidence type="ECO:0000259" key="13">
    <source>
        <dbReference type="Pfam" id="PF07479"/>
    </source>
</evidence>
<dbReference type="GO" id="GO:0047952">
    <property type="term" value="F:glycerol-3-phosphate dehydrogenase [NAD(P)+] activity"/>
    <property type="evidence" value="ECO:0007669"/>
    <property type="project" value="UniProtKB-EC"/>
</dbReference>
<dbReference type="AlphaFoldDB" id="A0A931GYK3"/>
<sequence>MLTHVAVLGSGSWATALVKIFAESGVFVSWHVRTQDQADDINANGRNPRYLSFAELKMSFINAYAAVEQTVAHAEMVIFAMPAAYLPDYIKNIDKSLFDGKTVAVSIKGLIPGTSTIPGLYLEQQLAKKNVAVIAGPCHAEEVATQSTTYMTISCNDETIATTIASSIKTGYVTTIINNDPAGVEYAAILKNIIGIAGGIAKGLQFGHNFRAVLVSNAMREVQQFMTAIVPRSRDLFDSVYFGDLLVTAYSDFSRNRTLGKLVGRGMKPVNALDAMEMVAEGYQASKELAPVIEKAQLNLPVINGVYRILHQHANPYYQFMLIEKHLR</sequence>
<dbReference type="RefSeq" id="WP_196990461.1">
    <property type="nucleotide sequence ID" value="NZ_JADWYR010000001.1"/>
</dbReference>
<dbReference type="InterPro" id="IPR006168">
    <property type="entry name" value="G3P_DH_NAD-dep"/>
</dbReference>
<feature type="binding site" evidence="9">
    <location>
        <position position="140"/>
    </location>
    <ligand>
        <name>NAD(+)</name>
        <dbReference type="ChEBI" id="CHEBI:57540"/>
    </ligand>
</feature>
<dbReference type="PROSITE" id="PS00957">
    <property type="entry name" value="NAD_G3PDH"/>
    <property type="match status" value="1"/>
</dbReference>
<protein>
    <recommendedName>
        <fullName evidence="11">Glycerol-3-phosphate dehydrogenase</fullName>
        <ecNumber evidence="11">1.1.1.94</ecNumber>
    </recommendedName>
</protein>
<dbReference type="Gene3D" id="1.10.1040.10">
    <property type="entry name" value="N-(1-d-carboxylethyl)-l-norvaline Dehydrogenase, domain 2"/>
    <property type="match status" value="1"/>
</dbReference>
<evidence type="ECO:0000256" key="11">
    <source>
        <dbReference type="RuleBase" id="RU000439"/>
    </source>
</evidence>
<dbReference type="InterPro" id="IPR006109">
    <property type="entry name" value="G3P_DH_NAD-dep_C"/>
</dbReference>
<evidence type="ECO:0000256" key="3">
    <source>
        <dbReference type="ARBA" id="ARBA00023002"/>
    </source>
</evidence>